<comment type="subcellular location">
    <subcellularLocation>
        <location evidence="1">Membrane</location>
        <topology evidence="1">Single-pass type I membrane protein</topology>
    </subcellularLocation>
</comment>
<evidence type="ECO:0000256" key="6">
    <source>
        <dbReference type="ARBA" id="ARBA00023157"/>
    </source>
</evidence>
<accession>A0A7J5ZZC4</accession>
<comment type="caution">
    <text evidence="11">The sequence shown here is derived from an EMBL/GenBank/DDBJ whole genome shotgun (WGS) entry which is preliminary data.</text>
</comment>
<keyword evidence="12" id="KW-1185">Reference proteome</keyword>
<dbReference type="SUPFAM" id="SSF48726">
    <property type="entry name" value="Immunoglobulin"/>
    <property type="match status" value="2"/>
</dbReference>
<keyword evidence="3" id="KW-0732">Signal</keyword>
<feature type="domain" description="Ig-like" evidence="10">
    <location>
        <begin position="143"/>
        <end position="250"/>
    </location>
</feature>
<dbReference type="AlphaFoldDB" id="A0A7J5ZZC4"/>
<evidence type="ECO:0000256" key="1">
    <source>
        <dbReference type="ARBA" id="ARBA00004479"/>
    </source>
</evidence>
<dbReference type="InterPro" id="IPR003599">
    <property type="entry name" value="Ig_sub"/>
</dbReference>
<sequence>MTSSFPRNQKGLFHLNADMILTIYSLFAVIHLASSLTVEIPLPTYEFARGGNGTIPCNFKPQKADNPSIIISWTANPDNPEDSDIDILTYYYYSSAAPELDITDGYTNRASLQVDIAKGSANLMLSSLTSKDSRVHQCDVKIPKDTQGKQSDTTNVVVLVAPSKPICVVQGKAEFYQNINLTCRSEEGMPVPTYKWQSYDVSNNPRQNPPKATDVNGVLSLYNISTETSGYYICTSANKIGSASCNLTLAVMPYSMNIGSTAGIIGGCLVGLLLLIVIIVCCCRRCRKKDLSEEYTMGSAEDGEYTDKEPQELEAHQDKRLNSKADGNDEHDDRYDDRPDRDDRQGRPVNRQYDADRYDDRRSDYDDRRSDRYDDRRSDRDRYDDRRSDYDDRRSDRYDDRRSDRYDDRRSDRDRYDDRRGDRYDDRRDRYGQPDDRSRSPNVPANKPTRA</sequence>
<keyword evidence="7" id="KW-0393">Immunoglobulin domain</keyword>
<keyword evidence="2 9" id="KW-0812">Transmembrane</keyword>
<evidence type="ECO:0000256" key="2">
    <source>
        <dbReference type="ARBA" id="ARBA00022692"/>
    </source>
</evidence>
<dbReference type="EMBL" id="JAAGNN010000021">
    <property type="protein sequence ID" value="KAF4075057.1"/>
    <property type="molecule type" value="Genomic_DNA"/>
</dbReference>
<evidence type="ECO:0000313" key="11">
    <source>
        <dbReference type="EMBL" id="KAF4075057.1"/>
    </source>
</evidence>
<keyword evidence="6" id="KW-1015">Disulfide bond</keyword>
<evidence type="ECO:0000256" key="4">
    <source>
        <dbReference type="ARBA" id="ARBA00022989"/>
    </source>
</evidence>
<proteinExistence type="predicted"/>
<protein>
    <recommendedName>
        <fullName evidence="10">Ig-like domain-containing protein</fullName>
    </recommendedName>
</protein>
<evidence type="ECO:0000313" key="12">
    <source>
        <dbReference type="Proteomes" id="UP000593565"/>
    </source>
</evidence>
<keyword evidence="5 9" id="KW-0472">Membrane</keyword>
<reference evidence="11 12" key="1">
    <citation type="submission" date="2020-02" db="EMBL/GenBank/DDBJ databases">
        <title>A chromosome-scale genome assembly of the black bullhead catfish (Ameiurus melas).</title>
        <authorList>
            <person name="Wen M."/>
            <person name="Zham M."/>
            <person name="Cabau C."/>
            <person name="Klopp C."/>
            <person name="Donnadieu C."/>
            <person name="Roques C."/>
            <person name="Bouchez O."/>
            <person name="Lampietro C."/>
            <person name="Jouanno E."/>
            <person name="Herpin A."/>
            <person name="Louis A."/>
            <person name="Berthelot C."/>
            <person name="Parey E."/>
            <person name="Roest-Crollius H."/>
            <person name="Braasch I."/>
            <person name="Postlethwait J."/>
            <person name="Robinson-Rechavi M."/>
            <person name="Echchiki A."/>
            <person name="Begum T."/>
            <person name="Montfort J."/>
            <person name="Schartl M."/>
            <person name="Bobe J."/>
            <person name="Guiguen Y."/>
        </authorList>
    </citation>
    <scope>NUCLEOTIDE SEQUENCE [LARGE SCALE GENOMIC DNA]</scope>
    <source>
        <strain evidence="11">M_S1</strain>
        <tissue evidence="11">Blood</tissue>
    </source>
</reference>
<dbReference type="InterPro" id="IPR036179">
    <property type="entry name" value="Ig-like_dom_sf"/>
</dbReference>
<feature type="region of interest" description="Disordered" evidence="8">
    <location>
        <begin position="296"/>
        <end position="451"/>
    </location>
</feature>
<dbReference type="InterPro" id="IPR013783">
    <property type="entry name" value="Ig-like_fold"/>
</dbReference>
<feature type="compositionally biased region" description="Basic and acidic residues" evidence="8">
    <location>
        <begin position="305"/>
        <end position="346"/>
    </location>
</feature>
<dbReference type="SMART" id="SM00409">
    <property type="entry name" value="IG"/>
    <property type="match status" value="2"/>
</dbReference>
<evidence type="ECO:0000256" key="3">
    <source>
        <dbReference type="ARBA" id="ARBA00022729"/>
    </source>
</evidence>
<feature type="transmembrane region" description="Helical" evidence="9">
    <location>
        <begin position="12"/>
        <end position="33"/>
    </location>
</feature>
<dbReference type="Proteomes" id="UP000593565">
    <property type="component" value="Unassembled WGS sequence"/>
</dbReference>
<dbReference type="InterPro" id="IPR013106">
    <property type="entry name" value="Ig_V-set"/>
</dbReference>
<dbReference type="InterPro" id="IPR042474">
    <property type="entry name" value="A33"/>
</dbReference>
<dbReference type="PANTHER" id="PTHR44969">
    <property type="entry name" value="CELL SURFACE A33 ANTIGEN"/>
    <property type="match status" value="1"/>
</dbReference>
<dbReference type="Gene3D" id="2.60.40.10">
    <property type="entry name" value="Immunoglobulins"/>
    <property type="match status" value="2"/>
</dbReference>
<feature type="compositionally biased region" description="Basic and acidic residues" evidence="8">
    <location>
        <begin position="353"/>
        <end position="439"/>
    </location>
</feature>
<dbReference type="InterPro" id="IPR007110">
    <property type="entry name" value="Ig-like_dom"/>
</dbReference>
<organism evidence="11 12">
    <name type="scientific">Ameiurus melas</name>
    <name type="common">Black bullhead</name>
    <name type="synonym">Silurus melas</name>
    <dbReference type="NCBI Taxonomy" id="219545"/>
    <lineage>
        <taxon>Eukaryota</taxon>
        <taxon>Metazoa</taxon>
        <taxon>Chordata</taxon>
        <taxon>Craniata</taxon>
        <taxon>Vertebrata</taxon>
        <taxon>Euteleostomi</taxon>
        <taxon>Actinopterygii</taxon>
        <taxon>Neopterygii</taxon>
        <taxon>Teleostei</taxon>
        <taxon>Ostariophysi</taxon>
        <taxon>Siluriformes</taxon>
        <taxon>Ictaluridae</taxon>
        <taxon>Ameiurus</taxon>
    </lineage>
</organism>
<evidence type="ECO:0000256" key="8">
    <source>
        <dbReference type="SAM" id="MobiDB-lite"/>
    </source>
</evidence>
<evidence type="ECO:0000256" key="5">
    <source>
        <dbReference type="ARBA" id="ARBA00023136"/>
    </source>
</evidence>
<gene>
    <name evidence="11" type="ORF">AMELA_G00230480</name>
</gene>
<feature type="domain" description="Ig-like" evidence="10">
    <location>
        <begin position="34"/>
        <end position="140"/>
    </location>
</feature>
<dbReference type="GO" id="GO:0005886">
    <property type="term" value="C:plasma membrane"/>
    <property type="evidence" value="ECO:0007669"/>
    <property type="project" value="InterPro"/>
</dbReference>
<dbReference type="PANTHER" id="PTHR44969:SF1">
    <property type="entry name" value="CELL SURFACE A33 ANTIGEN"/>
    <property type="match status" value="1"/>
</dbReference>
<dbReference type="Pfam" id="PF07686">
    <property type="entry name" value="V-set"/>
    <property type="match status" value="1"/>
</dbReference>
<evidence type="ECO:0000256" key="7">
    <source>
        <dbReference type="ARBA" id="ARBA00023319"/>
    </source>
</evidence>
<dbReference type="FunFam" id="2.60.40.10:FF:000095">
    <property type="entry name" value="immunoglobulin superfamily member 11 isoform X1"/>
    <property type="match status" value="1"/>
</dbReference>
<dbReference type="InterPro" id="IPR003598">
    <property type="entry name" value="Ig_sub2"/>
</dbReference>
<dbReference type="SMART" id="SM00408">
    <property type="entry name" value="IGc2"/>
    <property type="match status" value="1"/>
</dbReference>
<keyword evidence="4 9" id="KW-1133">Transmembrane helix</keyword>
<dbReference type="PROSITE" id="PS50835">
    <property type="entry name" value="IG_LIKE"/>
    <property type="match status" value="2"/>
</dbReference>
<name>A0A7J5ZZC4_AMEME</name>
<feature type="transmembrane region" description="Helical" evidence="9">
    <location>
        <begin position="262"/>
        <end position="283"/>
    </location>
</feature>
<evidence type="ECO:0000256" key="9">
    <source>
        <dbReference type="SAM" id="Phobius"/>
    </source>
</evidence>
<dbReference type="Pfam" id="PF13927">
    <property type="entry name" value="Ig_3"/>
    <property type="match status" value="1"/>
</dbReference>
<evidence type="ECO:0000259" key="10">
    <source>
        <dbReference type="PROSITE" id="PS50835"/>
    </source>
</evidence>